<dbReference type="PANTHER" id="PTHR43649">
    <property type="entry name" value="ARABINOSE-BINDING PROTEIN-RELATED"/>
    <property type="match status" value="1"/>
</dbReference>
<sequence length="537" mass="60825">MKTNKIKKLVSISLTILTVLSFTACGSGSSKKEETSALKDVSFPLKETATLKMLTSAPSISTQDPNERLIFQRLEKETNVHIDWTCYTDDQFPDKKNLALSKKDTLPDVVFNAGMNNNDLLRYSKQGVIIPVEDLISKDMPNLSKILEEKPEYKKMVTAPDGHIYSFPWIEELGSGKEAIQAVGDIPWINKKWLDELGLQVPKTTDELVTVLKAFRDKHPEGKNDVIPMSFIINNGDQDPAILLGAFGLGDNADHYLVTNDKKVVYSTTQDGYKEGIKWLHKLQEEGLIDQEAFTQKWDTFVAKGKNNRYGMFFTWDRANVATNKEDYIPLPALAGPNGNVNVPRSNGYGFDLGRCVVTSANKNLELTAKWIDKLYEPLQSVQDNWGTYGDEKNQNVFELTADKTLKHLPLGTASPWEVRANQFVGGPAVILNDYYGKYTTAPDDAQERLDILHKTYVKDMKADYNYPPVFMSQEDIEKLTQYETAVKAYTERKKAEWILNGGIDEEWDSYLKEMDNQGLSKILEIKQKYLDAYFAK</sequence>
<feature type="signal peptide" evidence="1">
    <location>
        <begin position="1"/>
        <end position="24"/>
    </location>
</feature>
<accession>A0A964W1F6</accession>
<dbReference type="Proteomes" id="UP000656077">
    <property type="component" value="Unassembled WGS sequence"/>
</dbReference>
<dbReference type="EMBL" id="WSRQ01000008">
    <property type="protein sequence ID" value="MVX63426.1"/>
    <property type="molecule type" value="Genomic_DNA"/>
</dbReference>
<feature type="chain" id="PRO_5039599451" evidence="1">
    <location>
        <begin position="25"/>
        <end position="537"/>
    </location>
</feature>
<evidence type="ECO:0000313" key="2">
    <source>
        <dbReference type="EMBL" id="MVX63426.1"/>
    </source>
</evidence>
<organism evidence="2 3">
    <name type="scientific">Clostridium chromiireducens</name>
    <dbReference type="NCBI Taxonomy" id="225345"/>
    <lineage>
        <taxon>Bacteria</taxon>
        <taxon>Bacillati</taxon>
        <taxon>Bacillota</taxon>
        <taxon>Clostridia</taxon>
        <taxon>Eubacteriales</taxon>
        <taxon>Clostridiaceae</taxon>
        <taxon>Clostridium</taxon>
    </lineage>
</organism>
<dbReference type="Gene3D" id="3.40.190.10">
    <property type="entry name" value="Periplasmic binding protein-like II"/>
    <property type="match status" value="2"/>
</dbReference>
<dbReference type="PROSITE" id="PS51257">
    <property type="entry name" value="PROKAR_LIPOPROTEIN"/>
    <property type="match status" value="1"/>
</dbReference>
<evidence type="ECO:0000313" key="3">
    <source>
        <dbReference type="Proteomes" id="UP000656077"/>
    </source>
</evidence>
<proteinExistence type="predicted"/>
<name>A0A964W1F6_9CLOT</name>
<keyword evidence="1" id="KW-0732">Signal</keyword>
<dbReference type="CDD" id="cd13581">
    <property type="entry name" value="PBP2_AlgQ_like_2"/>
    <property type="match status" value="1"/>
</dbReference>
<gene>
    <name evidence="2" type="ORF">GKZ28_06930</name>
</gene>
<protein>
    <submittedName>
        <fullName evidence="2">Extracellular solute-binding protein</fullName>
    </submittedName>
</protein>
<comment type="caution">
    <text evidence="2">The sequence shown here is derived from an EMBL/GenBank/DDBJ whole genome shotgun (WGS) entry which is preliminary data.</text>
</comment>
<dbReference type="SUPFAM" id="SSF53850">
    <property type="entry name" value="Periplasmic binding protein-like II"/>
    <property type="match status" value="1"/>
</dbReference>
<evidence type="ECO:0000256" key="1">
    <source>
        <dbReference type="SAM" id="SignalP"/>
    </source>
</evidence>
<dbReference type="AlphaFoldDB" id="A0A964W1F6"/>
<reference evidence="2" key="1">
    <citation type="submission" date="2019-12" db="EMBL/GenBank/DDBJ databases">
        <title>Microbes associate with the intestines of laboratory mice.</title>
        <authorList>
            <person name="Navarre W."/>
            <person name="Wong E."/>
        </authorList>
    </citation>
    <scope>NUCLEOTIDE SEQUENCE</scope>
    <source>
        <strain evidence="2">NM79_F5</strain>
    </source>
</reference>
<dbReference type="PANTHER" id="PTHR43649:SF12">
    <property type="entry name" value="DIACETYLCHITOBIOSE BINDING PROTEIN DASA"/>
    <property type="match status" value="1"/>
</dbReference>
<dbReference type="InterPro" id="IPR050490">
    <property type="entry name" value="Bact_solute-bd_prot1"/>
</dbReference>
<dbReference type="RefSeq" id="WP_160358560.1">
    <property type="nucleotide sequence ID" value="NZ_WSRQ01000008.1"/>
</dbReference>